<dbReference type="EMBL" id="LAZR01011620">
    <property type="protein sequence ID" value="KKM60750.1"/>
    <property type="molecule type" value="Genomic_DNA"/>
</dbReference>
<name>A0A0F9L9S8_9ZZZZ</name>
<protein>
    <submittedName>
        <fullName evidence="1">Uncharacterized protein</fullName>
    </submittedName>
</protein>
<accession>A0A0F9L9S8</accession>
<sequence length="24" mass="2851">TQIYRLEKYHPDLVSCPESDEEAK</sequence>
<evidence type="ECO:0000313" key="1">
    <source>
        <dbReference type="EMBL" id="KKM60750.1"/>
    </source>
</evidence>
<feature type="non-terminal residue" evidence="1">
    <location>
        <position position="1"/>
    </location>
</feature>
<dbReference type="AlphaFoldDB" id="A0A0F9L9S8"/>
<organism evidence="1">
    <name type="scientific">marine sediment metagenome</name>
    <dbReference type="NCBI Taxonomy" id="412755"/>
    <lineage>
        <taxon>unclassified sequences</taxon>
        <taxon>metagenomes</taxon>
        <taxon>ecological metagenomes</taxon>
    </lineage>
</organism>
<comment type="caution">
    <text evidence="1">The sequence shown here is derived from an EMBL/GenBank/DDBJ whole genome shotgun (WGS) entry which is preliminary data.</text>
</comment>
<reference evidence="1" key="1">
    <citation type="journal article" date="2015" name="Nature">
        <title>Complex archaea that bridge the gap between prokaryotes and eukaryotes.</title>
        <authorList>
            <person name="Spang A."/>
            <person name="Saw J.H."/>
            <person name="Jorgensen S.L."/>
            <person name="Zaremba-Niedzwiedzka K."/>
            <person name="Martijn J."/>
            <person name="Lind A.E."/>
            <person name="van Eijk R."/>
            <person name="Schleper C."/>
            <person name="Guy L."/>
            <person name="Ettema T.J."/>
        </authorList>
    </citation>
    <scope>NUCLEOTIDE SEQUENCE</scope>
</reference>
<gene>
    <name evidence="1" type="ORF">LCGC14_1538800</name>
</gene>
<proteinExistence type="predicted"/>